<organism evidence="3 4">
    <name type="scientific">Oldenlandia corymbosa var. corymbosa</name>
    <dbReference type="NCBI Taxonomy" id="529605"/>
    <lineage>
        <taxon>Eukaryota</taxon>
        <taxon>Viridiplantae</taxon>
        <taxon>Streptophyta</taxon>
        <taxon>Embryophyta</taxon>
        <taxon>Tracheophyta</taxon>
        <taxon>Spermatophyta</taxon>
        <taxon>Magnoliopsida</taxon>
        <taxon>eudicotyledons</taxon>
        <taxon>Gunneridae</taxon>
        <taxon>Pentapetalae</taxon>
        <taxon>asterids</taxon>
        <taxon>lamiids</taxon>
        <taxon>Gentianales</taxon>
        <taxon>Rubiaceae</taxon>
        <taxon>Rubioideae</taxon>
        <taxon>Spermacoceae</taxon>
        <taxon>Hedyotis-Oldenlandia complex</taxon>
        <taxon>Oldenlandia</taxon>
    </lineage>
</organism>
<reference evidence="3" key="1">
    <citation type="submission" date="2023-03" db="EMBL/GenBank/DDBJ databases">
        <authorList>
            <person name="Julca I."/>
        </authorList>
    </citation>
    <scope>NUCLEOTIDE SEQUENCE</scope>
</reference>
<protein>
    <submittedName>
        <fullName evidence="3">OLC1v1010307C1</fullName>
    </submittedName>
</protein>
<accession>A0AAV1DR33</accession>
<keyword evidence="2" id="KW-0732">Signal</keyword>
<keyword evidence="4" id="KW-1185">Reference proteome</keyword>
<evidence type="ECO:0000256" key="1">
    <source>
        <dbReference type="SAM" id="MobiDB-lite"/>
    </source>
</evidence>
<sequence>MMMSNNYKLVLFSCFLVMSLNQAFASSWFQPINLSPVTSESPKISSPTPPLSANSPPSPQNSFSGSTDQPTWDDMVETVARGIFFTVRDTMKAYEDTYKCGTGNHHLGYGTPGAIIPPSLSPPTISSPSPNPEPPTIPSPSPNPEPNNDGPSPSPGSDGPSPYDDTPTPSPSPSISPDISPSPNPSPDDYSPTPSPSILSPTSPLMPPPGPTPRCIIKHVCKCECDKITYRGYSCHRNTPCWCNCVSKHTVNSEPLIPISSIHD</sequence>
<feature type="compositionally biased region" description="Low complexity" evidence="1">
    <location>
        <begin position="146"/>
        <end position="167"/>
    </location>
</feature>
<evidence type="ECO:0000256" key="2">
    <source>
        <dbReference type="SAM" id="SignalP"/>
    </source>
</evidence>
<feature type="compositionally biased region" description="Pro residues" evidence="1">
    <location>
        <begin position="129"/>
        <end position="145"/>
    </location>
</feature>
<dbReference type="AlphaFoldDB" id="A0AAV1DR33"/>
<dbReference type="EMBL" id="OX459123">
    <property type="protein sequence ID" value="CAI9110307.1"/>
    <property type="molecule type" value="Genomic_DNA"/>
</dbReference>
<proteinExistence type="predicted"/>
<feature type="region of interest" description="Disordered" evidence="1">
    <location>
        <begin position="39"/>
        <end position="72"/>
    </location>
</feature>
<name>A0AAV1DR33_OLDCO</name>
<feature type="compositionally biased region" description="Low complexity" evidence="1">
    <location>
        <begin position="187"/>
        <end position="203"/>
    </location>
</feature>
<dbReference type="PRINTS" id="PR01217">
    <property type="entry name" value="PRICHEXTENSN"/>
</dbReference>
<feature type="compositionally biased region" description="Low complexity" evidence="1">
    <location>
        <begin position="116"/>
        <end position="128"/>
    </location>
</feature>
<evidence type="ECO:0000313" key="4">
    <source>
        <dbReference type="Proteomes" id="UP001161247"/>
    </source>
</evidence>
<dbReference type="Proteomes" id="UP001161247">
    <property type="component" value="Chromosome 6"/>
</dbReference>
<feature type="chain" id="PRO_5043314721" evidence="2">
    <location>
        <begin position="26"/>
        <end position="264"/>
    </location>
</feature>
<gene>
    <name evidence="3" type="ORF">OLC1_LOCUS17989</name>
</gene>
<feature type="compositionally biased region" description="Polar residues" evidence="1">
    <location>
        <begin position="39"/>
        <end position="70"/>
    </location>
</feature>
<feature type="signal peptide" evidence="2">
    <location>
        <begin position="1"/>
        <end position="25"/>
    </location>
</feature>
<feature type="region of interest" description="Disordered" evidence="1">
    <location>
        <begin position="111"/>
        <end position="207"/>
    </location>
</feature>
<evidence type="ECO:0000313" key="3">
    <source>
        <dbReference type="EMBL" id="CAI9110307.1"/>
    </source>
</evidence>
<feature type="compositionally biased region" description="Pro residues" evidence="1">
    <location>
        <begin position="168"/>
        <end position="186"/>
    </location>
</feature>